<dbReference type="RefSeq" id="WP_160728681.1">
    <property type="nucleotide sequence ID" value="NZ_WTYC01000007.1"/>
</dbReference>
<name>A0A844XVK6_9SPHN</name>
<feature type="chain" id="PRO_5032403723" description="Lipoprotein" evidence="2">
    <location>
        <begin position="21"/>
        <end position="191"/>
    </location>
</feature>
<dbReference type="OrthoDB" id="7629232at2"/>
<gene>
    <name evidence="3" type="ORF">GRI69_12875</name>
</gene>
<dbReference type="PROSITE" id="PS51257">
    <property type="entry name" value="PROKAR_LIPOPROTEIN"/>
    <property type="match status" value="1"/>
</dbReference>
<dbReference type="Proteomes" id="UP000448199">
    <property type="component" value="Unassembled WGS sequence"/>
</dbReference>
<sequence>MKVSHNAIARVLLLSSAMLAAGCVPAPDSTPAPSPTPVQTAPPPAPAPSPMPTPAPENWMDVARTSGDWTYRDLGFGTQALYSDGTTEKFVIQCMVDDPASQTKRLGLMRPGDFDAQNQFIVRTETATRAIGAAPTNFERGNGLIAFVAARDPILDAMALTKGRFAVETSGMPTLYLPAWAEVTRVIEDCR</sequence>
<evidence type="ECO:0000256" key="2">
    <source>
        <dbReference type="SAM" id="SignalP"/>
    </source>
</evidence>
<evidence type="ECO:0000313" key="3">
    <source>
        <dbReference type="EMBL" id="MXO49153.1"/>
    </source>
</evidence>
<organism evidence="3 4">
    <name type="scientific">Qipengyuania vulgaris</name>
    <dbReference type="NCBI Taxonomy" id="291985"/>
    <lineage>
        <taxon>Bacteria</taxon>
        <taxon>Pseudomonadati</taxon>
        <taxon>Pseudomonadota</taxon>
        <taxon>Alphaproteobacteria</taxon>
        <taxon>Sphingomonadales</taxon>
        <taxon>Erythrobacteraceae</taxon>
        <taxon>Qipengyuania</taxon>
    </lineage>
</organism>
<evidence type="ECO:0000256" key="1">
    <source>
        <dbReference type="SAM" id="MobiDB-lite"/>
    </source>
</evidence>
<dbReference type="EMBL" id="WTYC01000007">
    <property type="protein sequence ID" value="MXO49153.1"/>
    <property type="molecule type" value="Genomic_DNA"/>
</dbReference>
<proteinExistence type="predicted"/>
<keyword evidence="4" id="KW-1185">Reference proteome</keyword>
<accession>A0A844XVK6</accession>
<comment type="caution">
    <text evidence="3">The sequence shown here is derived from an EMBL/GenBank/DDBJ whole genome shotgun (WGS) entry which is preliminary data.</text>
</comment>
<feature type="compositionally biased region" description="Pro residues" evidence="1">
    <location>
        <begin position="28"/>
        <end position="55"/>
    </location>
</feature>
<feature type="region of interest" description="Disordered" evidence="1">
    <location>
        <begin position="27"/>
        <end position="55"/>
    </location>
</feature>
<evidence type="ECO:0008006" key="5">
    <source>
        <dbReference type="Google" id="ProtNLM"/>
    </source>
</evidence>
<keyword evidence="2" id="KW-0732">Signal</keyword>
<dbReference type="AlphaFoldDB" id="A0A844XVK6"/>
<protein>
    <recommendedName>
        <fullName evidence="5">Lipoprotein</fullName>
    </recommendedName>
</protein>
<reference evidence="3 4" key="1">
    <citation type="submission" date="2019-12" db="EMBL/GenBank/DDBJ databases">
        <title>Genomic-based taxomic classification of the family Erythrobacteraceae.</title>
        <authorList>
            <person name="Xu L."/>
        </authorList>
    </citation>
    <scope>NUCLEOTIDE SEQUENCE [LARGE SCALE GENOMIC DNA]</scope>
    <source>
        <strain evidence="3 4">DSM 17792</strain>
    </source>
</reference>
<evidence type="ECO:0000313" key="4">
    <source>
        <dbReference type="Proteomes" id="UP000448199"/>
    </source>
</evidence>
<feature type="signal peptide" evidence="2">
    <location>
        <begin position="1"/>
        <end position="20"/>
    </location>
</feature>